<reference evidence="4" key="2">
    <citation type="submission" date="2023-06" db="EMBL/GenBank/DDBJ databases">
        <title>Long-read-based genome assembly of the green algal bacterivore Cymbomonas tetramitiformis.</title>
        <authorList>
            <person name="Gyaltshen Y."/>
            <person name="Rozenberg A."/>
            <person name="Paasch A."/>
            <person name="Burns J.A."/>
            <person name="Warring S."/>
            <person name="Larson R."/>
            <person name="Maurer-Alcala X."/>
            <person name="Dacks J."/>
            <person name="Kim E."/>
        </authorList>
    </citation>
    <scope>NUCLEOTIDE SEQUENCE</scope>
    <source>
        <strain evidence="4">PLY_AMNH</strain>
    </source>
</reference>
<dbReference type="PANTHER" id="PTHR11071:SF561">
    <property type="entry name" value="PEPTIDYL-PROLYL CIS-TRANS ISOMERASE D-RELATED"/>
    <property type="match status" value="1"/>
</dbReference>
<evidence type="ECO:0000259" key="3">
    <source>
        <dbReference type="PROSITE" id="PS50072"/>
    </source>
</evidence>
<comment type="catalytic activity">
    <reaction evidence="2">
        <text>[protein]-peptidylproline (omega=180) = [protein]-peptidylproline (omega=0)</text>
        <dbReference type="Rhea" id="RHEA:16237"/>
        <dbReference type="Rhea" id="RHEA-COMP:10747"/>
        <dbReference type="Rhea" id="RHEA-COMP:10748"/>
        <dbReference type="ChEBI" id="CHEBI:83833"/>
        <dbReference type="ChEBI" id="CHEBI:83834"/>
        <dbReference type="EC" id="5.2.1.8"/>
    </reaction>
</comment>
<evidence type="ECO:0000256" key="2">
    <source>
        <dbReference type="RuleBase" id="RU363019"/>
    </source>
</evidence>
<dbReference type="GO" id="GO:0016018">
    <property type="term" value="F:cyclosporin A binding"/>
    <property type="evidence" value="ECO:0007669"/>
    <property type="project" value="TreeGrafter"/>
</dbReference>
<dbReference type="InterPro" id="IPR029000">
    <property type="entry name" value="Cyclophilin-like_dom_sf"/>
</dbReference>
<dbReference type="Proteomes" id="UP001190700">
    <property type="component" value="Unassembled WGS sequence"/>
</dbReference>
<comment type="caution">
    <text evidence="4">The sequence shown here is derived from an EMBL/GenBank/DDBJ whole genome shotgun (WGS) entry which is preliminary data.</text>
</comment>
<reference evidence="4 6" key="1">
    <citation type="journal article" date="2015" name="Genome Biol. Evol.">
        <title>Comparative Genomics of a Bacterivorous Green Alga Reveals Evolutionary Causalities and Consequences of Phago-Mixotrophic Mode of Nutrition.</title>
        <authorList>
            <person name="Burns J.A."/>
            <person name="Paasch A."/>
            <person name="Narechania A."/>
            <person name="Kim E."/>
        </authorList>
    </citation>
    <scope>NUCLEOTIDE SEQUENCE [LARGE SCALE GENOMIC DNA]</scope>
    <source>
        <strain evidence="4">PLY_AMNH</strain>
    </source>
</reference>
<dbReference type="EMBL" id="LGRX02009223">
    <property type="protein sequence ID" value="KAK3271995.1"/>
    <property type="molecule type" value="Genomic_DNA"/>
</dbReference>
<feature type="domain" description="PPIase cyclophilin-type" evidence="3">
    <location>
        <begin position="79"/>
        <end position="238"/>
    </location>
</feature>
<dbReference type="PANTHER" id="PTHR11071">
    <property type="entry name" value="PEPTIDYL-PROLYL CIS-TRANS ISOMERASE"/>
    <property type="match status" value="1"/>
</dbReference>
<keyword evidence="6" id="KW-1185">Reference proteome</keyword>
<accession>A0AAE0G646</accession>
<dbReference type="PROSITE" id="PS50072">
    <property type="entry name" value="CSA_PPIASE_2"/>
    <property type="match status" value="1"/>
</dbReference>
<evidence type="ECO:0000313" key="4">
    <source>
        <dbReference type="EMBL" id="KAK3271995.1"/>
    </source>
</evidence>
<dbReference type="SUPFAM" id="SSF50891">
    <property type="entry name" value="Cyclophilin-like"/>
    <property type="match status" value="1"/>
</dbReference>
<name>A0AAE0G646_9CHLO</name>
<evidence type="ECO:0000256" key="1">
    <source>
        <dbReference type="ARBA" id="ARBA00007365"/>
    </source>
</evidence>
<dbReference type="GO" id="GO:0006457">
    <property type="term" value="P:protein folding"/>
    <property type="evidence" value="ECO:0007669"/>
    <property type="project" value="TreeGrafter"/>
</dbReference>
<dbReference type="EC" id="5.2.1.8" evidence="2"/>
<organism evidence="4 6">
    <name type="scientific">Cymbomonas tetramitiformis</name>
    <dbReference type="NCBI Taxonomy" id="36881"/>
    <lineage>
        <taxon>Eukaryota</taxon>
        <taxon>Viridiplantae</taxon>
        <taxon>Chlorophyta</taxon>
        <taxon>Pyramimonadophyceae</taxon>
        <taxon>Pyramimonadales</taxon>
        <taxon>Pyramimonadaceae</taxon>
        <taxon>Cymbomonas</taxon>
    </lineage>
</organism>
<dbReference type="AlphaFoldDB" id="A0AAE0G646"/>
<dbReference type="EMBL" id="LGRX02001170">
    <property type="protein sequence ID" value="KAK3286716.1"/>
    <property type="molecule type" value="Genomic_DNA"/>
</dbReference>
<proteinExistence type="inferred from homology"/>
<dbReference type="GO" id="GO:0005737">
    <property type="term" value="C:cytoplasm"/>
    <property type="evidence" value="ECO:0007669"/>
    <property type="project" value="TreeGrafter"/>
</dbReference>
<dbReference type="GO" id="GO:0003755">
    <property type="term" value="F:peptidyl-prolyl cis-trans isomerase activity"/>
    <property type="evidence" value="ECO:0007669"/>
    <property type="project" value="UniProtKB-UniRule"/>
</dbReference>
<sequence length="240" mass="26799">MAEKPRLRVWIDIDINGTRAAYQRACDFVETRNLAYNLTSNKLEELGGSEKKRLKETLYPNDFEWKDRGRVCIRMPPERLTFELYPDVAPLAVENFISLIKGDKGKGQSGKQLHYLGCPFHRVLKGFVAQSGDFVMGNGTGGESIYNGKKFKDDKDGLKVKLNRRGMLAMGNTGKNSNSSQFFITLSDCSRLTGKHVGFGELVSGEEVLELIERCGRDSDDVEDGKPLYEVVIADCGVCD</sequence>
<gene>
    <name evidence="4" type="ORF">CYMTET_19684</name>
    <name evidence="5" type="ORF">CYMTET_5742</name>
</gene>
<comment type="function">
    <text evidence="2">PPIases accelerate the folding of proteins. It catalyzes the cis-trans isomerization of proline imidic peptide bonds in oligopeptides.</text>
</comment>
<protein>
    <recommendedName>
        <fullName evidence="2">Peptidyl-prolyl cis-trans isomerase</fullName>
        <shortName evidence="2">PPIase</shortName>
        <ecNumber evidence="2">5.2.1.8</ecNumber>
    </recommendedName>
</protein>
<dbReference type="Gene3D" id="2.40.100.10">
    <property type="entry name" value="Cyclophilin-like"/>
    <property type="match status" value="1"/>
</dbReference>
<evidence type="ECO:0000313" key="6">
    <source>
        <dbReference type="Proteomes" id="UP001190700"/>
    </source>
</evidence>
<dbReference type="InterPro" id="IPR002130">
    <property type="entry name" value="Cyclophilin-type_PPIase_dom"/>
</dbReference>
<keyword evidence="2" id="KW-0697">Rotamase</keyword>
<evidence type="ECO:0000313" key="5">
    <source>
        <dbReference type="EMBL" id="KAK3286716.1"/>
    </source>
</evidence>
<dbReference type="Pfam" id="PF00160">
    <property type="entry name" value="Pro_isomerase"/>
    <property type="match status" value="1"/>
</dbReference>
<comment type="similarity">
    <text evidence="1 2">Belongs to the cyclophilin-type PPIase family.</text>
</comment>
<dbReference type="PRINTS" id="PR00153">
    <property type="entry name" value="CSAPPISMRASE"/>
</dbReference>
<keyword evidence="2" id="KW-0413">Isomerase</keyword>